<keyword evidence="1" id="KW-0805">Transcription regulation</keyword>
<comment type="caution">
    <text evidence="5">The sequence shown here is derived from an EMBL/GenBank/DDBJ whole genome shotgun (WGS) entry which is preliminary data.</text>
</comment>
<evidence type="ECO:0000313" key="5">
    <source>
        <dbReference type="EMBL" id="MDQ0439028.1"/>
    </source>
</evidence>
<dbReference type="InterPro" id="IPR037923">
    <property type="entry name" value="HTH-like"/>
</dbReference>
<dbReference type="InterPro" id="IPR050204">
    <property type="entry name" value="AraC_XylS_family_regulators"/>
</dbReference>
<dbReference type="Gene3D" id="1.10.10.60">
    <property type="entry name" value="Homeodomain-like"/>
    <property type="match status" value="1"/>
</dbReference>
<keyword evidence="6" id="KW-1185">Reference proteome</keyword>
<accession>A0ABU0H9N0</accession>
<dbReference type="InterPro" id="IPR003313">
    <property type="entry name" value="AraC-bd"/>
</dbReference>
<keyword evidence="2" id="KW-0238">DNA-binding</keyword>
<dbReference type="SMART" id="SM00342">
    <property type="entry name" value="HTH_ARAC"/>
    <property type="match status" value="1"/>
</dbReference>
<dbReference type="Proteomes" id="UP001241603">
    <property type="component" value="Unassembled WGS sequence"/>
</dbReference>
<organism evidence="5 6">
    <name type="scientific">Kaistia dalseonensis</name>
    <dbReference type="NCBI Taxonomy" id="410840"/>
    <lineage>
        <taxon>Bacteria</taxon>
        <taxon>Pseudomonadati</taxon>
        <taxon>Pseudomonadota</taxon>
        <taxon>Alphaproteobacteria</taxon>
        <taxon>Hyphomicrobiales</taxon>
        <taxon>Kaistiaceae</taxon>
        <taxon>Kaistia</taxon>
    </lineage>
</organism>
<dbReference type="PROSITE" id="PS01124">
    <property type="entry name" value="HTH_ARAC_FAMILY_2"/>
    <property type="match status" value="1"/>
</dbReference>
<evidence type="ECO:0000313" key="6">
    <source>
        <dbReference type="Proteomes" id="UP001241603"/>
    </source>
</evidence>
<proteinExistence type="predicted"/>
<dbReference type="SUPFAM" id="SSF51215">
    <property type="entry name" value="Regulatory protein AraC"/>
    <property type="match status" value="1"/>
</dbReference>
<evidence type="ECO:0000259" key="4">
    <source>
        <dbReference type="PROSITE" id="PS01124"/>
    </source>
</evidence>
<dbReference type="InterPro" id="IPR009057">
    <property type="entry name" value="Homeodomain-like_sf"/>
</dbReference>
<sequence>MARDFISTDAPQGGVQRLIARFSGHAYDPHRHETYAIGMTMAGAQAFRYRGHERVSHVGESMVLHPDELHDGHSDMPDGFLYRMVYVEPWLIRDAAGGATALPFVPDVVARDQALAAVLEAAFDGFPEPLDPLARDALVAALADILLRRGDAPVFMAPQAEPVARMARLRALLDAEYERAIASSDLEGIAELDRFEIARHFRRALGTSPHRYLIGRRLAAARLHIIAGEPLSAIAARVGFADQSHMTRHFKARFGMTPGRFAALVAARAA</sequence>
<gene>
    <name evidence="5" type="ORF">QO014_003423</name>
</gene>
<dbReference type="EMBL" id="JAUSVO010000004">
    <property type="protein sequence ID" value="MDQ0439028.1"/>
    <property type="molecule type" value="Genomic_DNA"/>
</dbReference>
<feature type="domain" description="HTH araC/xylS-type" evidence="4">
    <location>
        <begin position="167"/>
        <end position="264"/>
    </location>
</feature>
<dbReference type="Pfam" id="PF12833">
    <property type="entry name" value="HTH_18"/>
    <property type="match status" value="1"/>
</dbReference>
<evidence type="ECO:0000256" key="2">
    <source>
        <dbReference type="ARBA" id="ARBA00023125"/>
    </source>
</evidence>
<dbReference type="InterPro" id="IPR018060">
    <property type="entry name" value="HTH_AraC"/>
</dbReference>
<dbReference type="PANTHER" id="PTHR46796:SF2">
    <property type="entry name" value="TRANSCRIPTIONAL REGULATORY PROTEIN"/>
    <property type="match status" value="1"/>
</dbReference>
<evidence type="ECO:0000256" key="3">
    <source>
        <dbReference type="ARBA" id="ARBA00023163"/>
    </source>
</evidence>
<name>A0ABU0H9N0_9HYPH</name>
<dbReference type="Pfam" id="PF02311">
    <property type="entry name" value="AraC_binding"/>
    <property type="match status" value="1"/>
</dbReference>
<evidence type="ECO:0000256" key="1">
    <source>
        <dbReference type="ARBA" id="ARBA00023015"/>
    </source>
</evidence>
<protein>
    <submittedName>
        <fullName evidence="5">AraC-like DNA-binding protein</fullName>
    </submittedName>
</protein>
<dbReference type="PANTHER" id="PTHR46796">
    <property type="entry name" value="HTH-TYPE TRANSCRIPTIONAL ACTIVATOR RHAS-RELATED"/>
    <property type="match status" value="1"/>
</dbReference>
<keyword evidence="3" id="KW-0804">Transcription</keyword>
<dbReference type="RefSeq" id="WP_266349897.1">
    <property type="nucleotide sequence ID" value="NZ_JAPKNG010000004.1"/>
</dbReference>
<dbReference type="SUPFAM" id="SSF46689">
    <property type="entry name" value="Homeodomain-like"/>
    <property type="match status" value="1"/>
</dbReference>
<reference evidence="5 6" key="1">
    <citation type="submission" date="2023-07" db="EMBL/GenBank/DDBJ databases">
        <title>Genomic Encyclopedia of Type Strains, Phase IV (KMG-IV): sequencing the most valuable type-strain genomes for metagenomic binning, comparative biology and taxonomic classification.</title>
        <authorList>
            <person name="Goeker M."/>
        </authorList>
    </citation>
    <scope>NUCLEOTIDE SEQUENCE [LARGE SCALE GENOMIC DNA]</scope>
    <source>
        <strain evidence="5 6">B6-8</strain>
    </source>
</reference>